<feature type="coiled-coil region" evidence="4">
    <location>
        <begin position="35"/>
        <end position="179"/>
    </location>
</feature>
<evidence type="ECO:0000256" key="2">
    <source>
        <dbReference type="ARBA" id="ARBA00023034"/>
    </source>
</evidence>
<evidence type="ECO:0000256" key="1">
    <source>
        <dbReference type="ARBA" id="ARBA00004555"/>
    </source>
</evidence>
<dbReference type="EMBL" id="JABDTM020028502">
    <property type="protein sequence ID" value="KAH0808824.1"/>
    <property type="molecule type" value="Genomic_DNA"/>
</dbReference>
<feature type="coiled-coil region" evidence="4">
    <location>
        <begin position="233"/>
        <end position="260"/>
    </location>
</feature>
<dbReference type="GO" id="GO:0031267">
    <property type="term" value="F:small GTPase binding"/>
    <property type="evidence" value="ECO:0007669"/>
    <property type="project" value="TreeGrafter"/>
</dbReference>
<dbReference type="Proteomes" id="UP000719412">
    <property type="component" value="Unassembled WGS sequence"/>
</dbReference>
<feature type="region of interest" description="Disordered" evidence="5">
    <location>
        <begin position="1074"/>
        <end position="1128"/>
    </location>
</feature>
<feature type="compositionally biased region" description="Polar residues" evidence="5">
    <location>
        <begin position="1076"/>
        <end position="1092"/>
    </location>
</feature>
<dbReference type="PANTHER" id="PTHR18921:SF2">
    <property type="entry name" value="THYROID RECEPTOR-INTERACTING PROTEIN 11"/>
    <property type="match status" value="1"/>
</dbReference>
<feature type="region of interest" description="Disordered" evidence="5">
    <location>
        <begin position="1332"/>
        <end position="1430"/>
    </location>
</feature>
<evidence type="ECO:0000313" key="6">
    <source>
        <dbReference type="EMBL" id="KAH0808824.1"/>
    </source>
</evidence>
<feature type="coiled-coil region" evidence="4">
    <location>
        <begin position="655"/>
        <end position="689"/>
    </location>
</feature>
<feature type="coiled-coil region" evidence="4">
    <location>
        <begin position="333"/>
        <end position="619"/>
    </location>
</feature>
<dbReference type="PANTHER" id="PTHR18921">
    <property type="entry name" value="MYOSIN HEAVY CHAIN - RELATED"/>
    <property type="match status" value="1"/>
</dbReference>
<feature type="coiled-coil region" evidence="4">
    <location>
        <begin position="746"/>
        <end position="818"/>
    </location>
</feature>
<feature type="compositionally biased region" description="Polar residues" evidence="5">
    <location>
        <begin position="1107"/>
        <end position="1128"/>
    </location>
</feature>
<reference evidence="6" key="1">
    <citation type="journal article" date="2020" name="J Insects Food Feed">
        <title>The yellow mealworm (Tenebrio molitor) genome: a resource for the emerging insects as food and feed industry.</title>
        <authorList>
            <person name="Eriksson T."/>
            <person name="Andere A."/>
            <person name="Kelstrup H."/>
            <person name="Emery V."/>
            <person name="Picard C."/>
        </authorList>
    </citation>
    <scope>NUCLEOTIDE SEQUENCE</scope>
    <source>
        <strain evidence="6">Stoneville</strain>
        <tissue evidence="6">Whole head</tissue>
    </source>
</reference>
<proteinExistence type="predicted"/>
<evidence type="ECO:0000256" key="5">
    <source>
        <dbReference type="SAM" id="MobiDB-lite"/>
    </source>
</evidence>
<gene>
    <name evidence="6" type="ORF">GEV33_013967</name>
</gene>
<accession>A0A8J6L270</accession>
<sequence>MKQDRPDLSYDNLFSGNDFNESNTNWSWDVSGTAKSKTDEIIADLNKTIDELRKEKQELISSLELLDSDHQVNTEKLVNIKEKLQNDYNELEDSYNKLREENEALLETKKKSKKELQDLKARYQTLEKSSARDDKTSADGICFKCEKLVKENQKNASEVEKLIDEIAILKSNNVTLRETFDDSKITNDEEFTKLDEKLKLCESENKILVSELQKATQSIATFEKKSEIDAENCKKLALILEGYEQQVSCLKQELVVAKNTEDFVKLKNDYDEIHKLLQKTVSEKEQAHMKYVNILTENMKKYVDCDKPLEEVRSFQDSTNEDDPHVSEFRHQVESILNILLDLKSKCESLEKELYNVTQERTNLLTEKNHEIEKLLQNSEILSQEVITKSQTIKDYENECNELIKNNDMLISELEIFKNNSGLQTISESNEDNLLLLESQLENANKKIQELENITSQLENNVVKSSSEEIAENYVSKISHQKLLDEVDRLTKENFSLKVEIENFEHSNALINDEKKKLGLTLEKMKTDLENMEYQYTEININMDALKDEVENQRKKIQELIEQKLCLKKLNGECERNNENVRSELNIVREKLLLEEDARRQVESQIRNLTEKLQNAKMCETSLKLQYDTVSKELVGVNDAKFAIETSLKKSLVDLAICQENLIKLGEENEALKNTVVNLETKLKNEKQNPTQETKQLDMIEPQCEQQSFQYIQTNKENQKSNKEEEEIVASSDQFESITFYEDSNIKQLKEENHNLLTNLNELKLMYDSVVTERNNLQTEVSKLTVVSKAYSTCSENIKILEKNIEELNTAKSELTNVIITKHQENVTYHNEIQRLSQILKVEAEKGRDLESQLQAMKITPVDSTDLQKMNDEIDKLTDQNNFLRQKCEVLAENLLQEQNKIQQILAEHTSPTEREQALSKKLERLQTHLIEVEEHYTQELLKSEEKNSELRAKINEIEQREKNSSTMYTSVSIRANQHVETLQHQLQLITNQRDELRKKISDAEDHSNKQEAALANLQFVLEQFQKDKEKHVQKETERIRRQITVEKRIQEDLKKEMASLQLQLEESKHGLQAASRISDQLEQSKQLSSTLKGEENESKPRLVPSLLSNNSEAQGSRKNSVTTPRQSPSILSEVHAFFQGDMHRRLAIELLQKVNNPSHMFTEEPDDEGAIPNVPQRIASRLTSRPKPQSAIHISTEIENIDESNNTLQRTGATNALPRDKQPWDVTDIMNNVTTVHNCVEHQNKKCGIGTAFDSLNREKSLLQYIDEELMMRGAYKFEPSDSYTQQATLPVQDSDVNVKCDVHHISSPTHESLVNSSPRRHSSVDELFSPINAMNINGQRQRSLSDSGRTDRSVNGTEPETNNHDSNAPDLVACPPVPPRKHRRRHTPPRPPSNGLPPTPKVHMGACFSKAVSPTTGGGYHTPNSNSN</sequence>
<dbReference type="GO" id="GO:0007030">
    <property type="term" value="P:Golgi organization"/>
    <property type="evidence" value="ECO:0007669"/>
    <property type="project" value="TreeGrafter"/>
</dbReference>
<keyword evidence="7" id="KW-1185">Reference proteome</keyword>
<evidence type="ECO:0000256" key="3">
    <source>
        <dbReference type="ARBA" id="ARBA00023054"/>
    </source>
</evidence>
<keyword evidence="3 4" id="KW-0175">Coiled coil</keyword>
<protein>
    <submittedName>
        <fullName evidence="6">Uncharacterized protein</fullName>
    </submittedName>
</protein>
<feature type="compositionally biased region" description="Basic residues" evidence="5">
    <location>
        <begin position="1381"/>
        <end position="1390"/>
    </location>
</feature>
<evidence type="ECO:0000313" key="7">
    <source>
        <dbReference type="Proteomes" id="UP000719412"/>
    </source>
</evidence>
<evidence type="ECO:0000256" key="4">
    <source>
        <dbReference type="SAM" id="Coils"/>
    </source>
</evidence>
<keyword evidence="2" id="KW-0333">Golgi apparatus</keyword>
<feature type="compositionally biased region" description="Pro residues" evidence="5">
    <location>
        <begin position="1391"/>
        <end position="1402"/>
    </location>
</feature>
<dbReference type="GO" id="GO:0006888">
    <property type="term" value="P:endoplasmic reticulum to Golgi vesicle-mediated transport"/>
    <property type="evidence" value="ECO:0007669"/>
    <property type="project" value="TreeGrafter"/>
</dbReference>
<feature type="coiled-coil region" evidence="4">
    <location>
        <begin position="867"/>
        <end position="1014"/>
    </location>
</feature>
<reference evidence="6" key="2">
    <citation type="submission" date="2021-08" db="EMBL/GenBank/DDBJ databases">
        <authorList>
            <person name="Eriksson T."/>
        </authorList>
    </citation>
    <scope>NUCLEOTIDE SEQUENCE</scope>
    <source>
        <strain evidence="6">Stoneville</strain>
        <tissue evidence="6">Whole head</tissue>
    </source>
</reference>
<dbReference type="GO" id="GO:0005794">
    <property type="term" value="C:Golgi apparatus"/>
    <property type="evidence" value="ECO:0007669"/>
    <property type="project" value="UniProtKB-SubCell"/>
</dbReference>
<comment type="subcellular location">
    <subcellularLocation>
        <location evidence="1">Golgi apparatus</location>
    </subcellularLocation>
</comment>
<organism evidence="6 7">
    <name type="scientific">Tenebrio molitor</name>
    <name type="common">Yellow mealworm beetle</name>
    <dbReference type="NCBI Taxonomy" id="7067"/>
    <lineage>
        <taxon>Eukaryota</taxon>
        <taxon>Metazoa</taxon>
        <taxon>Ecdysozoa</taxon>
        <taxon>Arthropoda</taxon>
        <taxon>Hexapoda</taxon>
        <taxon>Insecta</taxon>
        <taxon>Pterygota</taxon>
        <taxon>Neoptera</taxon>
        <taxon>Endopterygota</taxon>
        <taxon>Coleoptera</taxon>
        <taxon>Polyphaga</taxon>
        <taxon>Cucujiformia</taxon>
        <taxon>Tenebrionidae</taxon>
        <taxon>Tenebrio</taxon>
    </lineage>
</organism>
<name>A0A8J6L270_TENMO</name>
<comment type="caution">
    <text evidence="6">The sequence shown here is derived from an EMBL/GenBank/DDBJ whole genome shotgun (WGS) entry which is preliminary data.</text>
</comment>
<feature type="compositionally biased region" description="Polar residues" evidence="5">
    <location>
        <begin position="1334"/>
        <end position="1368"/>
    </location>
</feature>